<dbReference type="EMBL" id="LAZR01000516">
    <property type="protein sequence ID" value="KKN65761.1"/>
    <property type="molecule type" value="Genomic_DNA"/>
</dbReference>
<accession>A0A0F9UX60</accession>
<dbReference type="AlphaFoldDB" id="A0A0F9UX60"/>
<comment type="caution">
    <text evidence="1">The sequence shown here is derived from an EMBL/GenBank/DDBJ whole genome shotgun (WGS) entry which is preliminary data.</text>
</comment>
<gene>
    <name evidence="1" type="ORF">LCGC14_0478060</name>
</gene>
<protein>
    <submittedName>
        <fullName evidence="1">Uncharacterized protein</fullName>
    </submittedName>
</protein>
<sequence>MIPFPVKGDKPGLQPPEYIVPAARDGKHEILVVKDGVRGIYLDHDRGSESVRVDADIIARSIVEDYVKSQPASDPTAGPGLFWVKEALTKAEVAARYPRKIAAALKLQHNWWTNLVRLADDLWTSNHKMAQIGDLDREACRQLALKRDWLDDAPDSIMKCPVCTTLVSIESIICFACHVVLKGDQLEKYEFFGGGPVQAVNSK</sequence>
<proteinExistence type="predicted"/>
<name>A0A0F9UX60_9ZZZZ</name>
<organism evidence="1">
    <name type="scientific">marine sediment metagenome</name>
    <dbReference type="NCBI Taxonomy" id="412755"/>
    <lineage>
        <taxon>unclassified sequences</taxon>
        <taxon>metagenomes</taxon>
        <taxon>ecological metagenomes</taxon>
    </lineage>
</organism>
<evidence type="ECO:0000313" key="1">
    <source>
        <dbReference type="EMBL" id="KKN65761.1"/>
    </source>
</evidence>
<reference evidence="1" key="1">
    <citation type="journal article" date="2015" name="Nature">
        <title>Complex archaea that bridge the gap between prokaryotes and eukaryotes.</title>
        <authorList>
            <person name="Spang A."/>
            <person name="Saw J.H."/>
            <person name="Jorgensen S.L."/>
            <person name="Zaremba-Niedzwiedzka K."/>
            <person name="Martijn J."/>
            <person name="Lind A.E."/>
            <person name="van Eijk R."/>
            <person name="Schleper C."/>
            <person name="Guy L."/>
            <person name="Ettema T.J."/>
        </authorList>
    </citation>
    <scope>NUCLEOTIDE SEQUENCE</scope>
</reference>